<keyword evidence="5" id="KW-1185">Reference proteome</keyword>
<dbReference type="InterPro" id="IPR036249">
    <property type="entry name" value="Thioredoxin-like_sf"/>
</dbReference>
<feature type="transmembrane region" description="Helical" evidence="2">
    <location>
        <begin position="434"/>
        <end position="454"/>
    </location>
</feature>
<evidence type="ECO:0000256" key="2">
    <source>
        <dbReference type="SAM" id="Phobius"/>
    </source>
</evidence>
<dbReference type="Gene3D" id="3.40.30.10">
    <property type="entry name" value="Glutaredoxin"/>
    <property type="match status" value="1"/>
</dbReference>
<dbReference type="PROSITE" id="PS51352">
    <property type="entry name" value="THIOREDOXIN_2"/>
    <property type="match status" value="1"/>
</dbReference>
<evidence type="ECO:0000313" key="5">
    <source>
        <dbReference type="Proteomes" id="UP000835052"/>
    </source>
</evidence>
<proteinExistence type="predicted"/>
<evidence type="ECO:0000259" key="3">
    <source>
        <dbReference type="PROSITE" id="PS51352"/>
    </source>
</evidence>
<evidence type="ECO:0000256" key="1">
    <source>
        <dbReference type="SAM" id="MobiDB-lite"/>
    </source>
</evidence>
<dbReference type="GO" id="GO:0007600">
    <property type="term" value="P:sensory perception"/>
    <property type="evidence" value="ECO:0007669"/>
    <property type="project" value="InterPro"/>
</dbReference>
<dbReference type="InterPro" id="IPR013766">
    <property type="entry name" value="Thioredoxin_domain"/>
</dbReference>
<keyword evidence="2" id="KW-1133">Transmembrane helix</keyword>
<feature type="transmembrane region" description="Helical" evidence="2">
    <location>
        <begin position="371"/>
        <end position="394"/>
    </location>
</feature>
<dbReference type="CDD" id="cd02964">
    <property type="entry name" value="TryX_like_family"/>
    <property type="match status" value="1"/>
</dbReference>
<feature type="compositionally biased region" description="Polar residues" evidence="1">
    <location>
        <begin position="205"/>
        <end position="229"/>
    </location>
</feature>
<keyword evidence="2" id="KW-0472">Membrane</keyword>
<keyword evidence="2" id="KW-0812">Transmembrane</keyword>
<feature type="domain" description="Thioredoxin" evidence="3">
    <location>
        <begin position="7"/>
        <end position="149"/>
    </location>
</feature>
<dbReference type="GO" id="GO:0045494">
    <property type="term" value="P:photoreceptor cell maintenance"/>
    <property type="evidence" value="ECO:0007669"/>
    <property type="project" value="InterPro"/>
</dbReference>
<dbReference type="InterPro" id="IPR029519">
    <property type="entry name" value="RdCVF2"/>
</dbReference>
<dbReference type="SUPFAM" id="SSF52833">
    <property type="entry name" value="Thioredoxin-like"/>
    <property type="match status" value="1"/>
</dbReference>
<feature type="region of interest" description="Disordered" evidence="1">
    <location>
        <begin position="246"/>
        <end position="299"/>
    </location>
</feature>
<dbReference type="PANTHER" id="PTHR46762">
    <property type="entry name" value="NUCLEOREDOXIN-LIKE PROTEIN 2"/>
    <property type="match status" value="1"/>
</dbReference>
<dbReference type="InterPro" id="IPR012336">
    <property type="entry name" value="Thioredoxin-like_fold"/>
</dbReference>
<dbReference type="PANTHER" id="PTHR46762:SF1">
    <property type="entry name" value="NUCLEOREDOXIN-LIKE PROTEIN 2"/>
    <property type="match status" value="1"/>
</dbReference>
<feature type="region of interest" description="Disordered" evidence="1">
    <location>
        <begin position="193"/>
        <end position="232"/>
    </location>
</feature>
<dbReference type="Pfam" id="PF13905">
    <property type="entry name" value="Thioredoxin_8"/>
    <property type="match status" value="1"/>
</dbReference>
<name>A0A8S1HVL4_9PELO</name>
<dbReference type="OrthoDB" id="5792993at2759"/>
<protein>
    <recommendedName>
        <fullName evidence="3">Thioredoxin domain-containing protein</fullName>
    </recommendedName>
</protein>
<organism evidence="4 5">
    <name type="scientific">Caenorhabditis auriculariae</name>
    <dbReference type="NCBI Taxonomy" id="2777116"/>
    <lineage>
        <taxon>Eukaryota</taxon>
        <taxon>Metazoa</taxon>
        <taxon>Ecdysozoa</taxon>
        <taxon>Nematoda</taxon>
        <taxon>Chromadorea</taxon>
        <taxon>Rhabditida</taxon>
        <taxon>Rhabditina</taxon>
        <taxon>Rhabditomorpha</taxon>
        <taxon>Rhabditoidea</taxon>
        <taxon>Rhabditidae</taxon>
        <taxon>Peloderinae</taxon>
        <taxon>Caenorhabditis</taxon>
    </lineage>
</organism>
<sequence>MPKKMTFLSGTQLERFDKTKVEADEALAGKVIALYFSAHWCPPCRQFTPILKDFYGDVEDDVEVVFVSLDRSEDDLKSYMKECHGDWYHIPFGSPKIKDISAKYGVSGIPALIIVKADGTEITKNGRSDVQGGKSPKAVVTAVIYWPTDDQIVCVVLVKRRLHPHTYRSKANTLLLFLTVVLALNESLPMLPELENSEENDETSSRTFSTKSCPTSLQSSISRRASNTRRSLKELGDDVSRSIVGKKNAMQRIEEDPAPSRPSRLAHVSYASSSVSTEDDVEHATPLAPRDVPTTSPLSVTTTRSWSQSVEKIENALHRNYYVIAYSIVIVAYLVGFAEYLYFRLVSLIVPKHTIHYSPCQKDERIGKDGFHYGVSIAAFIAIAIFQILCFFGLTISEKWTVCKQNPRESQEAAQRCEFAAFLRELIGKTMYRVFLCYGMCSLVNCAIIFYMVAIQDSLGDTMSTILLYVFDAVVIVYFAAFPLTTVVYHPHIHCLRRRSSPARFILPPLDPKTRSSTIETNISATDALRPATDEPAQVFSRQDPRRHHIDRRVDINVPVLEEYLQSPRRHVPPPRTSTIV</sequence>
<feature type="transmembrane region" description="Helical" evidence="2">
    <location>
        <begin position="466"/>
        <end position="489"/>
    </location>
</feature>
<feature type="transmembrane region" description="Helical" evidence="2">
    <location>
        <begin position="321"/>
        <end position="343"/>
    </location>
</feature>
<dbReference type="EMBL" id="CAJGYM010000120">
    <property type="protein sequence ID" value="CAD6198264.1"/>
    <property type="molecule type" value="Genomic_DNA"/>
</dbReference>
<comment type="caution">
    <text evidence="4">The sequence shown here is derived from an EMBL/GenBank/DDBJ whole genome shotgun (WGS) entry which is preliminary data.</text>
</comment>
<reference evidence="4" key="1">
    <citation type="submission" date="2020-10" db="EMBL/GenBank/DDBJ databases">
        <authorList>
            <person name="Kikuchi T."/>
        </authorList>
    </citation>
    <scope>NUCLEOTIDE SEQUENCE</scope>
    <source>
        <strain evidence="4">NKZ352</strain>
    </source>
</reference>
<gene>
    <name evidence="4" type="ORF">CAUJ_LOCUS14170</name>
</gene>
<dbReference type="AlphaFoldDB" id="A0A8S1HVL4"/>
<accession>A0A8S1HVL4</accession>
<evidence type="ECO:0000313" key="4">
    <source>
        <dbReference type="EMBL" id="CAD6198264.1"/>
    </source>
</evidence>
<dbReference type="Proteomes" id="UP000835052">
    <property type="component" value="Unassembled WGS sequence"/>
</dbReference>